<dbReference type="Pfam" id="PF02758">
    <property type="entry name" value="PYRIN"/>
    <property type="match status" value="1"/>
</dbReference>
<evidence type="ECO:0000313" key="8">
    <source>
        <dbReference type="Proteomes" id="UP000694394"/>
    </source>
</evidence>
<dbReference type="GO" id="GO:0035458">
    <property type="term" value="P:cellular response to interferon-beta"/>
    <property type="evidence" value="ECO:0007669"/>
    <property type="project" value="InterPro"/>
</dbReference>
<dbReference type="InterPro" id="IPR040205">
    <property type="entry name" value="HIN-200"/>
</dbReference>
<feature type="region of interest" description="Disordered" evidence="4">
    <location>
        <begin position="90"/>
        <end position="199"/>
    </location>
</feature>
<evidence type="ECO:0000313" key="7">
    <source>
        <dbReference type="Ensembl" id="ENSMICP00000044907.1"/>
    </source>
</evidence>
<sequence>MTEYKKIVLLKGLENMNDYQFAAVKSLLVKDLKLTRKMQDDYNRIRISDLMEEKFPGAACVEKLIELVKDIESLKGLADKLRKEKLKVARKMRAKGRTPVKKNQEEVGPATPAPTTSDALTSEGADKTPVPQKRKVTIQESTEAKRNKASQEQSQPLFPLRPSTPAATGHPLPAQIASSGLSNASSTQNQNTQAQRQVAARGNVLQKGQMTVMVLKATQPFEYESPDKGKNKMFHATVVSKAQFFQTFQVKVFDIDLKDKFVKLKIITISDYMECNGILEINEASSVSEVGLAPKLEVPNSLLRQANKTPKIDYLLQQASGIIVYGLFTLRKKTVKRKITIYEIQDNTGSIEVVGNGKWYNIKCEEGDKLQLYCFQMRIIDYKRRLVCGIHSFIKVIKTKKNKKESMNFN</sequence>
<dbReference type="SUPFAM" id="SSF159141">
    <property type="entry name" value="HIN-2000 domain-like"/>
    <property type="match status" value="2"/>
</dbReference>
<dbReference type="Ensembl" id="ENSMICT00000066096.1">
    <property type="protein sequence ID" value="ENSMICP00000044907.1"/>
    <property type="gene ID" value="ENSMICG00000042551.1"/>
</dbReference>
<dbReference type="GO" id="GO:0050853">
    <property type="term" value="P:B cell receptor signaling pathway"/>
    <property type="evidence" value="ECO:0007669"/>
    <property type="project" value="Ensembl"/>
</dbReference>
<keyword evidence="3" id="KW-0539">Nucleus</keyword>
<dbReference type="Gene3D" id="2.40.50.140">
    <property type="entry name" value="Nucleic acid-binding proteins"/>
    <property type="match status" value="2"/>
</dbReference>
<dbReference type="FunFam" id="2.40.50.140:FF:000101">
    <property type="entry name" value="Myeloid cell nuclear differentiation antigen"/>
    <property type="match status" value="1"/>
</dbReference>
<feature type="compositionally biased region" description="Polar residues" evidence="4">
    <location>
        <begin position="176"/>
        <end position="196"/>
    </location>
</feature>
<reference evidence="7" key="2">
    <citation type="submission" date="2025-08" db="UniProtKB">
        <authorList>
            <consortium name="Ensembl"/>
        </authorList>
    </citation>
    <scope>IDENTIFICATION</scope>
</reference>
<evidence type="ECO:0000259" key="6">
    <source>
        <dbReference type="PROSITE" id="PS50834"/>
    </source>
</evidence>
<dbReference type="CDD" id="cd08305">
    <property type="entry name" value="Pyrin"/>
    <property type="match status" value="1"/>
</dbReference>
<feature type="domain" description="Pyrin" evidence="5">
    <location>
        <begin position="1"/>
        <end position="87"/>
    </location>
</feature>
<dbReference type="InterPro" id="IPR012340">
    <property type="entry name" value="NA-bd_OB-fold"/>
</dbReference>
<organism evidence="7 8">
    <name type="scientific">Microcebus murinus</name>
    <name type="common">Gray mouse lemur</name>
    <name type="synonym">Lemur murinus</name>
    <dbReference type="NCBI Taxonomy" id="30608"/>
    <lineage>
        <taxon>Eukaryota</taxon>
        <taxon>Metazoa</taxon>
        <taxon>Chordata</taxon>
        <taxon>Craniata</taxon>
        <taxon>Vertebrata</taxon>
        <taxon>Euteleostomi</taxon>
        <taxon>Mammalia</taxon>
        <taxon>Eutheria</taxon>
        <taxon>Euarchontoglires</taxon>
        <taxon>Primates</taxon>
        <taxon>Strepsirrhini</taxon>
        <taxon>Lemuriformes</taxon>
        <taxon>Cheirogaleidae</taxon>
        <taxon>Microcebus</taxon>
    </lineage>
</organism>
<dbReference type="Proteomes" id="UP000694394">
    <property type="component" value="Chromosome 2"/>
</dbReference>
<dbReference type="PROSITE" id="PS50834">
    <property type="entry name" value="HIN_200"/>
    <property type="match status" value="1"/>
</dbReference>
<accession>A0A8C5Y1T5</accession>
<proteinExistence type="inferred from homology"/>
<evidence type="ECO:0000256" key="3">
    <source>
        <dbReference type="ARBA" id="ARBA00023242"/>
    </source>
</evidence>
<dbReference type="GeneTree" id="ENSGT00390000013296"/>
<dbReference type="AlphaFoldDB" id="A0A8C5Y1T5"/>
<dbReference type="PANTHER" id="PTHR12200">
    <property type="entry name" value="INTERFERON-INDUCIBLE PROTEIN AIM2 FAMILY MEMBER"/>
    <property type="match status" value="1"/>
</dbReference>
<dbReference type="GO" id="GO:0005730">
    <property type="term" value="C:nucleolus"/>
    <property type="evidence" value="ECO:0007669"/>
    <property type="project" value="Ensembl"/>
</dbReference>
<protein>
    <submittedName>
        <fullName evidence="7">Myeloid cell nuclear differentiation antigen</fullName>
    </submittedName>
</protein>
<dbReference type="GO" id="GO:0030889">
    <property type="term" value="P:negative regulation of B cell proliferation"/>
    <property type="evidence" value="ECO:0007669"/>
    <property type="project" value="Ensembl"/>
</dbReference>
<dbReference type="GO" id="GO:0005654">
    <property type="term" value="C:nucleoplasm"/>
    <property type="evidence" value="ECO:0007669"/>
    <property type="project" value="Ensembl"/>
</dbReference>
<comment type="subcellular location">
    <subcellularLocation>
        <location evidence="1">Nucleus</location>
    </subcellularLocation>
</comment>
<comment type="similarity">
    <text evidence="2">Belongs to the HIN-200 family.</text>
</comment>
<evidence type="ECO:0000256" key="2">
    <source>
        <dbReference type="ARBA" id="ARBA00008647"/>
    </source>
</evidence>
<dbReference type="Pfam" id="PF02760">
    <property type="entry name" value="HIN"/>
    <property type="match status" value="1"/>
</dbReference>
<dbReference type="InterPro" id="IPR004021">
    <property type="entry name" value="HIN200/IF120x"/>
</dbReference>
<dbReference type="InterPro" id="IPR011029">
    <property type="entry name" value="DEATH-like_dom_sf"/>
</dbReference>
<dbReference type="GO" id="GO:0003690">
    <property type="term" value="F:double-stranded DNA binding"/>
    <property type="evidence" value="ECO:0007669"/>
    <property type="project" value="TreeGrafter"/>
</dbReference>
<dbReference type="Gene3D" id="1.10.533.10">
    <property type="entry name" value="Death Domain, Fas"/>
    <property type="match status" value="1"/>
</dbReference>
<dbReference type="FunFam" id="1.10.533.10:FF:000011">
    <property type="entry name" value="Myeloid cell nuclear differentiation antigen"/>
    <property type="match status" value="1"/>
</dbReference>
<dbReference type="PANTHER" id="PTHR12200:SF25">
    <property type="entry name" value="PYRIN AND HIN DOMAIN-CONTAINING PROTEIN 1"/>
    <property type="match status" value="1"/>
</dbReference>
<feature type="compositionally biased region" description="Basic residues" evidence="4">
    <location>
        <begin position="90"/>
        <end position="100"/>
    </location>
</feature>
<reference evidence="7" key="1">
    <citation type="submission" date="2016-12" db="EMBL/GenBank/DDBJ databases">
        <title>Mouse lemur reference genome and diversity panel.</title>
        <authorList>
            <person name="Harris R."/>
            <person name="Larsen P."/>
            <person name="Liu Y."/>
            <person name="Hughes D.S."/>
            <person name="Murali S."/>
            <person name="Raveendran M."/>
            <person name="Korchina V."/>
            <person name="Wang M."/>
            <person name="Jhangiani S."/>
            <person name="Bandaranaike D."/>
            <person name="Bellair M."/>
            <person name="Blankenburg K."/>
            <person name="Chao H."/>
            <person name="Dahdouli M."/>
            <person name="Dinh H."/>
            <person name="Doddapaneni H."/>
            <person name="English A."/>
            <person name="Firestine M."/>
            <person name="Gnanaolivu R."/>
            <person name="Gross S."/>
            <person name="Hernandez B."/>
            <person name="Javaid M."/>
            <person name="Jayaseelan J."/>
            <person name="Jones J."/>
            <person name="Khan Z."/>
            <person name="Kovar C."/>
            <person name="Kurapati P."/>
            <person name="Le B."/>
            <person name="Lee S."/>
            <person name="Li M."/>
            <person name="Mathew T."/>
            <person name="Narasimhan A."/>
            <person name="Ngo D."/>
            <person name="Nguyen L."/>
            <person name="Okwuonu G."/>
            <person name="Ongeri F."/>
            <person name="Osuji N."/>
            <person name="Pu L.-L."/>
            <person name="Puazo M."/>
            <person name="Quiroz J."/>
            <person name="Raj R."/>
            <person name="Rajbhandari K."/>
            <person name="Reid J.G."/>
            <person name="Santibanez J."/>
            <person name="Sexton D."/>
            <person name="Skinner E."/>
            <person name="Vee V."/>
            <person name="Weissenberger G."/>
            <person name="Wu Y."/>
            <person name="Xin Y."/>
            <person name="Han Y."/>
            <person name="Campbell C."/>
            <person name="Brown A."/>
            <person name="Sullivan B."/>
            <person name="Shelton J."/>
            <person name="Brown S."/>
            <person name="Dudchenko O."/>
            <person name="Machol I."/>
            <person name="Durand N."/>
            <person name="Shamim M."/>
            <person name="Lieberman A."/>
            <person name="Muzny D.M."/>
            <person name="Richards S."/>
            <person name="Yoder A."/>
            <person name="Worley K.C."/>
            <person name="Rogers J."/>
            <person name="Gibbs R.A."/>
        </authorList>
    </citation>
    <scope>NUCLEOTIDE SEQUENCE [LARGE SCALE GENOMIC DNA]</scope>
</reference>
<dbReference type="PROSITE" id="PS50824">
    <property type="entry name" value="DAPIN"/>
    <property type="match status" value="1"/>
</dbReference>
<dbReference type="GO" id="GO:0002218">
    <property type="term" value="P:activation of innate immune response"/>
    <property type="evidence" value="ECO:0007669"/>
    <property type="project" value="InterPro"/>
</dbReference>
<evidence type="ECO:0000256" key="1">
    <source>
        <dbReference type="ARBA" id="ARBA00004123"/>
    </source>
</evidence>
<dbReference type="InterPro" id="IPR004020">
    <property type="entry name" value="DAPIN"/>
</dbReference>
<reference evidence="7" key="3">
    <citation type="submission" date="2025-09" db="UniProtKB">
        <authorList>
            <consortium name="Ensembl"/>
        </authorList>
    </citation>
    <scope>IDENTIFICATION</scope>
</reference>
<evidence type="ECO:0000259" key="5">
    <source>
        <dbReference type="PROSITE" id="PS50824"/>
    </source>
</evidence>
<dbReference type="GO" id="GO:0043065">
    <property type="term" value="P:positive regulation of apoptotic process"/>
    <property type="evidence" value="ECO:0007669"/>
    <property type="project" value="Ensembl"/>
</dbReference>
<dbReference type="EMBL" id="ABDC03003119">
    <property type="status" value="NOT_ANNOTATED_CDS"/>
    <property type="molecule type" value="Genomic_DNA"/>
</dbReference>
<dbReference type="GO" id="GO:0006974">
    <property type="term" value="P:DNA damage response"/>
    <property type="evidence" value="ECO:0007669"/>
    <property type="project" value="Ensembl"/>
</dbReference>
<evidence type="ECO:0000256" key="4">
    <source>
        <dbReference type="SAM" id="MobiDB-lite"/>
    </source>
</evidence>
<dbReference type="GO" id="GO:0005829">
    <property type="term" value="C:cytosol"/>
    <property type="evidence" value="ECO:0007669"/>
    <property type="project" value="Ensembl"/>
</dbReference>
<gene>
    <name evidence="7" type="primary">MNDA</name>
    <name evidence="7" type="synonym">LOC105864480</name>
</gene>
<keyword evidence="8" id="KW-1185">Reference proteome</keyword>
<dbReference type="SMART" id="SM01289">
    <property type="entry name" value="PYRIN"/>
    <property type="match status" value="1"/>
</dbReference>
<dbReference type="FunFam" id="2.40.50.140:FF:000105">
    <property type="entry name" value="Myeloid cell nuclear differentiation antigen"/>
    <property type="match status" value="1"/>
</dbReference>
<feature type="domain" description="HIN-200" evidence="6">
    <location>
        <begin position="194"/>
        <end position="397"/>
    </location>
</feature>
<name>A0A8C5Y1T5_MICMU</name>